<reference evidence="19 20" key="1">
    <citation type="journal article" date="2016" name="Proc. Natl. Acad. Sci. U.S.A.">
        <title>Comparative genomics of biotechnologically important yeasts.</title>
        <authorList>
            <person name="Riley R."/>
            <person name="Haridas S."/>
            <person name="Wolfe K.H."/>
            <person name="Lopes M.R."/>
            <person name="Hittinger C.T."/>
            <person name="Goeker M."/>
            <person name="Salamov A.A."/>
            <person name="Wisecaver J.H."/>
            <person name="Long T.M."/>
            <person name="Calvey C.H."/>
            <person name="Aerts A.L."/>
            <person name="Barry K.W."/>
            <person name="Choi C."/>
            <person name="Clum A."/>
            <person name="Coughlan A.Y."/>
            <person name="Deshpande S."/>
            <person name="Douglass A.P."/>
            <person name="Hanson S.J."/>
            <person name="Klenk H.-P."/>
            <person name="LaButti K.M."/>
            <person name="Lapidus A."/>
            <person name="Lindquist E.A."/>
            <person name="Lipzen A.M."/>
            <person name="Meier-Kolthoff J.P."/>
            <person name="Ohm R.A."/>
            <person name="Otillar R.P."/>
            <person name="Pangilinan J.L."/>
            <person name="Peng Y."/>
            <person name="Rokas A."/>
            <person name="Rosa C.A."/>
            <person name="Scheuner C."/>
            <person name="Sibirny A.A."/>
            <person name="Slot J.C."/>
            <person name="Stielow J.B."/>
            <person name="Sun H."/>
            <person name="Kurtzman C.P."/>
            <person name="Blackwell M."/>
            <person name="Grigoriev I.V."/>
            <person name="Jeffries T.W."/>
        </authorList>
    </citation>
    <scope>NUCLEOTIDE SEQUENCE [LARGE SCALE GENOMIC DNA]</scope>
    <source>
        <strain evidence="19 20">DSM 6958</strain>
    </source>
</reference>
<evidence type="ECO:0000256" key="3">
    <source>
        <dbReference type="ARBA" id="ARBA00007726"/>
    </source>
</evidence>
<dbReference type="PANTHER" id="PTHR12604">
    <property type="entry name" value="KU AUTOANTIGEN DNA HELICASE"/>
    <property type="match status" value="1"/>
</dbReference>
<dbReference type="OrthoDB" id="30826at2759"/>
<evidence type="ECO:0000256" key="12">
    <source>
        <dbReference type="ARBA" id="ARBA00022895"/>
    </source>
</evidence>
<dbReference type="InterPro" id="IPR016194">
    <property type="entry name" value="SPOC-like_C_dom_sf"/>
</dbReference>
<protein>
    <recommendedName>
        <fullName evidence="5">ATP-dependent DNA helicase II subunit 2</fullName>
        <ecNumber evidence="4">3.6.4.12</ecNumber>
    </recommendedName>
    <alternativeName>
        <fullName evidence="17">ATP-dependent DNA helicase II subunit Ku80</fullName>
    </alternativeName>
</protein>
<dbReference type="GO" id="GO:0016787">
    <property type="term" value="F:hydrolase activity"/>
    <property type="evidence" value="ECO:0007669"/>
    <property type="project" value="UniProtKB-KW"/>
</dbReference>
<dbReference type="Proteomes" id="UP000095009">
    <property type="component" value="Unassembled WGS sequence"/>
</dbReference>
<evidence type="ECO:0000256" key="6">
    <source>
        <dbReference type="ARBA" id="ARBA00022454"/>
    </source>
</evidence>
<sequence>MGQYCQGLPHVTQLEAVTSYMYDTIASKVLSQRKTDQVGVIKVRFEKWEEGAKDFIYDRNAENDCKYIQQVCPIKQFSLKNLRELKDQIKPSLENDSGDLGAAIKLGIEVIYDHCKRLKYKKKIILLTNASGELSEESTTQIRKDFKSENIEFVTIVAGCLNSGMATNERISHNIQRLKFLCDTVHGIYAEAPEAALSLEMPKIKPVKPVRGCTIPLCFGDVNESPNEFSISVDTYPCTRKAAVPSATAYSNIITSQNSQMGQNTGIDMPDCSYYGAEKTAEFKEANLEQLSYLREYYIKRDDDSKQVIAEDDRVSAYRYGQELVPISKMEDELFKFPTAASLLMIGFIPIESIKRWFLMGPTDFVVPTIGTRTNKAPNKEYNSIVMSSLSRAMIEMDLAMIGRFVKKSGNEPEMVLLMPKVEPDIEGLVMCRVPFYEDVRYFEFPPLTTNIGVISKKPQADVRYLPNEEIISAMDEFIDSMDLDHPELIPFGAPQNSTCDLNNSDANADDGECSVDVVDSDFIKRELLFNPLLHRINSIIKACAIQGSTDDSTIPKDVPILSEFTHPHKILVVNSEAKLNKLKHLLDIKEVSEDAKAGKRLRGNGISAYDTRGQEGLDAEAILNRF</sequence>
<evidence type="ECO:0000256" key="4">
    <source>
        <dbReference type="ARBA" id="ARBA00012551"/>
    </source>
</evidence>
<dbReference type="GO" id="GO:0043564">
    <property type="term" value="C:Ku70:Ku80 complex"/>
    <property type="evidence" value="ECO:0007669"/>
    <property type="project" value="InterPro"/>
</dbReference>
<keyword evidence="20" id="KW-1185">Reference proteome</keyword>
<dbReference type="EC" id="3.6.4.12" evidence="4"/>
<evidence type="ECO:0000256" key="14">
    <source>
        <dbReference type="ARBA" id="ARBA00023172"/>
    </source>
</evidence>
<dbReference type="CDD" id="cd00873">
    <property type="entry name" value="KU80"/>
    <property type="match status" value="1"/>
</dbReference>
<dbReference type="Gene3D" id="2.40.290.10">
    <property type="match status" value="1"/>
</dbReference>
<dbReference type="Pfam" id="PF02735">
    <property type="entry name" value="Ku"/>
    <property type="match status" value="1"/>
</dbReference>
<evidence type="ECO:0000259" key="18">
    <source>
        <dbReference type="SMART" id="SM00559"/>
    </source>
</evidence>
<dbReference type="EMBL" id="KV454406">
    <property type="protein sequence ID" value="ODQ67809.1"/>
    <property type="molecule type" value="Genomic_DNA"/>
</dbReference>
<evidence type="ECO:0000256" key="8">
    <source>
        <dbReference type="ARBA" id="ARBA00022763"/>
    </source>
</evidence>
<keyword evidence="14" id="KW-0233">DNA recombination</keyword>
<keyword evidence="6" id="KW-0158">Chromosome</keyword>
<evidence type="ECO:0000256" key="7">
    <source>
        <dbReference type="ARBA" id="ARBA00022741"/>
    </source>
</evidence>
<comment type="subcellular location">
    <subcellularLocation>
        <location evidence="2">Chromosome</location>
        <location evidence="2">Telomere</location>
    </subcellularLocation>
    <subcellularLocation>
        <location evidence="1">Nucleus</location>
    </subcellularLocation>
</comment>
<dbReference type="Gene3D" id="3.40.50.410">
    <property type="entry name" value="von Willebrand factor, type A domain"/>
    <property type="match status" value="1"/>
</dbReference>
<keyword evidence="16" id="KW-0539">Nucleus</keyword>
<evidence type="ECO:0000256" key="11">
    <source>
        <dbReference type="ARBA" id="ARBA00022840"/>
    </source>
</evidence>
<gene>
    <name evidence="19" type="ORF">NADFUDRAFT_76203</name>
</gene>
<evidence type="ECO:0000256" key="9">
    <source>
        <dbReference type="ARBA" id="ARBA00022801"/>
    </source>
</evidence>
<keyword evidence="8" id="KW-0227">DNA damage</keyword>
<dbReference type="GO" id="GO:0042162">
    <property type="term" value="F:telomeric DNA binding"/>
    <property type="evidence" value="ECO:0007669"/>
    <property type="project" value="InterPro"/>
</dbReference>
<comment type="similarity">
    <text evidence="3">Belongs to the ku80 family.</text>
</comment>
<accession>A0A1E3PQT8</accession>
<evidence type="ECO:0000256" key="5">
    <source>
        <dbReference type="ARBA" id="ARBA00021792"/>
    </source>
</evidence>
<dbReference type="GO" id="GO:0006310">
    <property type="term" value="P:DNA recombination"/>
    <property type="evidence" value="ECO:0007669"/>
    <property type="project" value="UniProtKB-KW"/>
</dbReference>
<evidence type="ECO:0000256" key="1">
    <source>
        <dbReference type="ARBA" id="ARBA00004123"/>
    </source>
</evidence>
<dbReference type="GO" id="GO:0000781">
    <property type="term" value="C:chromosome, telomeric region"/>
    <property type="evidence" value="ECO:0007669"/>
    <property type="project" value="UniProtKB-SubCell"/>
</dbReference>
<dbReference type="InterPro" id="IPR006164">
    <property type="entry name" value="DNA_bd_Ku70/Ku80"/>
</dbReference>
<evidence type="ECO:0000256" key="10">
    <source>
        <dbReference type="ARBA" id="ARBA00022806"/>
    </source>
</evidence>
<dbReference type="GO" id="GO:0005524">
    <property type="term" value="F:ATP binding"/>
    <property type="evidence" value="ECO:0007669"/>
    <property type="project" value="UniProtKB-KW"/>
</dbReference>
<dbReference type="SUPFAM" id="SSF100939">
    <property type="entry name" value="SPOC domain-like"/>
    <property type="match status" value="1"/>
</dbReference>
<dbReference type="GO" id="GO:0000723">
    <property type="term" value="P:telomere maintenance"/>
    <property type="evidence" value="ECO:0007669"/>
    <property type="project" value="InterPro"/>
</dbReference>
<evidence type="ECO:0000313" key="20">
    <source>
        <dbReference type="Proteomes" id="UP000095009"/>
    </source>
</evidence>
<dbReference type="Gene3D" id="1.10.1600.10">
    <property type="match status" value="1"/>
</dbReference>
<dbReference type="SMART" id="SM00559">
    <property type="entry name" value="Ku78"/>
    <property type="match status" value="1"/>
</dbReference>
<organism evidence="19 20">
    <name type="scientific">Nadsonia fulvescens var. elongata DSM 6958</name>
    <dbReference type="NCBI Taxonomy" id="857566"/>
    <lineage>
        <taxon>Eukaryota</taxon>
        <taxon>Fungi</taxon>
        <taxon>Dikarya</taxon>
        <taxon>Ascomycota</taxon>
        <taxon>Saccharomycotina</taxon>
        <taxon>Dipodascomycetes</taxon>
        <taxon>Dipodascales</taxon>
        <taxon>Dipodascales incertae sedis</taxon>
        <taxon>Nadsonia</taxon>
    </lineage>
</organism>
<keyword evidence="12" id="KW-0779">Telomere</keyword>
<dbReference type="InterPro" id="IPR024193">
    <property type="entry name" value="Ku80"/>
</dbReference>
<evidence type="ECO:0000256" key="17">
    <source>
        <dbReference type="ARBA" id="ARBA00031847"/>
    </source>
</evidence>
<keyword evidence="9" id="KW-0378">Hydrolase</keyword>
<dbReference type="AlphaFoldDB" id="A0A1E3PQT8"/>
<dbReference type="STRING" id="857566.A0A1E3PQT8"/>
<keyword evidence="11" id="KW-0067">ATP-binding</keyword>
<keyword evidence="15" id="KW-0234">DNA repair</keyword>
<dbReference type="GO" id="GO:0006303">
    <property type="term" value="P:double-strand break repair via nonhomologous end joining"/>
    <property type="evidence" value="ECO:0007669"/>
    <property type="project" value="InterPro"/>
</dbReference>
<dbReference type="GO" id="GO:0003684">
    <property type="term" value="F:damaged DNA binding"/>
    <property type="evidence" value="ECO:0007669"/>
    <property type="project" value="InterPro"/>
</dbReference>
<dbReference type="PANTHER" id="PTHR12604:SF4">
    <property type="entry name" value="X-RAY REPAIR CROSS-COMPLEMENTING PROTEIN 5"/>
    <property type="match status" value="1"/>
</dbReference>
<dbReference type="InterPro" id="IPR036465">
    <property type="entry name" value="vWFA_dom_sf"/>
</dbReference>
<evidence type="ECO:0000256" key="2">
    <source>
        <dbReference type="ARBA" id="ARBA00004574"/>
    </source>
</evidence>
<dbReference type="SUPFAM" id="SSF53300">
    <property type="entry name" value="vWA-like"/>
    <property type="match status" value="1"/>
</dbReference>
<evidence type="ECO:0000256" key="15">
    <source>
        <dbReference type="ARBA" id="ARBA00023204"/>
    </source>
</evidence>
<feature type="domain" description="Ku" evidence="18">
    <location>
        <begin position="306"/>
        <end position="451"/>
    </location>
</feature>
<dbReference type="GO" id="GO:0003690">
    <property type="term" value="F:double-stranded DNA binding"/>
    <property type="evidence" value="ECO:0007669"/>
    <property type="project" value="TreeGrafter"/>
</dbReference>
<evidence type="ECO:0000313" key="19">
    <source>
        <dbReference type="EMBL" id="ODQ67809.1"/>
    </source>
</evidence>
<name>A0A1E3PQT8_9ASCO</name>
<keyword evidence="10" id="KW-0347">Helicase</keyword>
<keyword evidence="13" id="KW-0238">DNA-binding</keyword>
<dbReference type="GO" id="GO:0003678">
    <property type="term" value="F:DNA helicase activity"/>
    <property type="evidence" value="ECO:0007669"/>
    <property type="project" value="UniProtKB-EC"/>
</dbReference>
<evidence type="ECO:0000256" key="13">
    <source>
        <dbReference type="ARBA" id="ARBA00023125"/>
    </source>
</evidence>
<keyword evidence="7" id="KW-0547">Nucleotide-binding</keyword>
<evidence type="ECO:0000256" key="16">
    <source>
        <dbReference type="ARBA" id="ARBA00023242"/>
    </source>
</evidence>
<proteinExistence type="inferred from homology"/>